<dbReference type="Gene3D" id="1.10.1200.10">
    <property type="entry name" value="ACP-like"/>
    <property type="match status" value="2"/>
</dbReference>
<keyword evidence="2" id="KW-0596">Phosphopantetheine</keyword>
<evidence type="ECO:0008006" key="19">
    <source>
        <dbReference type="Google" id="ProtNLM"/>
    </source>
</evidence>
<dbReference type="PROSITE" id="PS50075">
    <property type="entry name" value="CARRIER"/>
    <property type="match status" value="2"/>
</dbReference>
<evidence type="ECO:0000256" key="6">
    <source>
        <dbReference type="ARBA" id="ARBA00023015"/>
    </source>
</evidence>
<dbReference type="PROSITE" id="PS00606">
    <property type="entry name" value="KS3_1"/>
    <property type="match status" value="1"/>
</dbReference>
<evidence type="ECO:0000259" key="15">
    <source>
        <dbReference type="PROSITE" id="PS52004"/>
    </source>
</evidence>
<dbReference type="InterPro" id="IPR020806">
    <property type="entry name" value="PKS_PP-bd"/>
</dbReference>
<dbReference type="CDD" id="cd00067">
    <property type="entry name" value="GAL4"/>
    <property type="match status" value="1"/>
</dbReference>
<dbReference type="InterPro" id="IPR001138">
    <property type="entry name" value="Zn2Cys6_DnaBD"/>
</dbReference>
<dbReference type="InterPro" id="IPR016039">
    <property type="entry name" value="Thiolase-like"/>
</dbReference>
<dbReference type="Pfam" id="PF08242">
    <property type="entry name" value="Methyltransf_12"/>
    <property type="match status" value="1"/>
</dbReference>
<feature type="region of interest" description="Disordered" evidence="13">
    <location>
        <begin position="1731"/>
        <end position="1766"/>
    </location>
</feature>
<evidence type="ECO:0000256" key="2">
    <source>
        <dbReference type="ARBA" id="ARBA00022450"/>
    </source>
</evidence>
<evidence type="ECO:0000313" key="17">
    <source>
        <dbReference type="EMBL" id="KAL2871237.1"/>
    </source>
</evidence>
<comment type="pathway">
    <text evidence="1">Secondary metabolite biosynthesis.</text>
</comment>
<dbReference type="Pfam" id="PF00550">
    <property type="entry name" value="PP-binding"/>
    <property type="match status" value="2"/>
</dbReference>
<reference evidence="17 18" key="1">
    <citation type="submission" date="2024-07" db="EMBL/GenBank/DDBJ databases">
        <title>Section-level genome sequencing and comparative genomics of Aspergillus sections Usti and Cavernicolus.</title>
        <authorList>
            <consortium name="Lawrence Berkeley National Laboratory"/>
            <person name="Nybo J.L."/>
            <person name="Vesth T.C."/>
            <person name="Theobald S."/>
            <person name="Frisvad J.C."/>
            <person name="Larsen T.O."/>
            <person name="Kjaerboelling I."/>
            <person name="Rothschild-Mancinelli K."/>
            <person name="Lyhne E.K."/>
            <person name="Kogle M.E."/>
            <person name="Barry K."/>
            <person name="Clum A."/>
            <person name="Na H."/>
            <person name="Ledsgaard L."/>
            <person name="Lin J."/>
            <person name="Lipzen A."/>
            <person name="Kuo A."/>
            <person name="Riley R."/>
            <person name="Mondo S."/>
            <person name="Labutti K."/>
            <person name="Haridas S."/>
            <person name="Pangalinan J."/>
            <person name="Salamov A.A."/>
            <person name="Simmons B.A."/>
            <person name="Magnuson J.K."/>
            <person name="Chen J."/>
            <person name="Drula E."/>
            <person name="Henrissat B."/>
            <person name="Wiebenga A."/>
            <person name="Lubbers R.J."/>
            <person name="Gomes A.C."/>
            <person name="Macurrencykelacurrency M.R."/>
            <person name="Stajich J."/>
            <person name="Grigoriev I.V."/>
            <person name="Mortensen U.H."/>
            <person name="De Vries R.P."/>
            <person name="Baker S.E."/>
            <person name="Andersen M.R."/>
        </authorList>
    </citation>
    <scope>NUCLEOTIDE SEQUENCE [LARGE SCALE GENOMIC DNA]</scope>
    <source>
        <strain evidence="17 18">CBS 449.75</strain>
    </source>
</reference>
<protein>
    <recommendedName>
        <fullName evidence="19">Polyketide synthase</fullName>
    </recommendedName>
</protein>
<dbReference type="InterPro" id="IPR050444">
    <property type="entry name" value="Polyketide_Synthase"/>
</dbReference>
<dbReference type="Gene3D" id="4.10.240.10">
    <property type="entry name" value="Zn(2)-C6 fungal-type DNA-binding domain"/>
    <property type="match status" value="1"/>
</dbReference>
<dbReference type="CDD" id="cd12148">
    <property type="entry name" value="fungal_TF_MHR"/>
    <property type="match status" value="1"/>
</dbReference>
<dbReference type="InterPro" id="IPR014030">
    <property type="entry name" value="Ketoacyl_synth_N"/>
</dbReference>
<accession>A0ABR4M3S4</accession>
<name>A0ABR4M3S4_9EURO</name>
<evidence type="ECO:0000256" key="12">
    <source>
        <dbReference type="PROSITE-ProRule" id="PRU01363"/>
    </source>
</evidence>
<dbReference type="SMART" id="SM00825">
    <property type="entry name" value="PKS_KS"/>
    <property type="match status" value="1"/>
</dbReference>
<dbReference type="PANTHER" id="PTHR45681:SF6">
    <property type="entry name" value="POLYKETIDE SYNTHASE 37"/>
    <property type="match status" value="1"/>
</dbReference>
<evidence type="ECO:0000256" key="13">
    <source>
        <dbReference type="SAM" id="MobiDB-lite"/>
    </source>
</evidence>
<keyword evidence="9" id="KW-0539">Nucleus</keyword>
<keyword evidence="6" id="KW-0805">Transcription regulation</keyword>
<dbReference type="InterPro" id="IPR036864">
    <property type="entry name" value="Zn2-C6_fun-type_DNA-bd_sf"/>
</dbReference>
<dbReference type="InterPro" id="IPR029063">
    <property type="entry name" value="SAM-dependent_MTases_sf"/>
</dbReference>
<feature type="region of interest" description="Disordered" evidence="13">
    <location>
        <begin position="1627"/>
        <end position="1655"/>
    </location>
</feature>
<evidence type="ECO:0000259" key="16">
    <source>
        <dbReference type="PROSITE" id="PS52019"/>
    </source>
</evidence>
<dbReference type="InterPro" id="IPR036291">
    <property type="entry name" value="NAD(P)-bd_dom_sf"/>
</dbReference>
<comment type="caution">
    <text evidence="17">The sequence shown here is derived from an EMBL/GenBank/DDBJ whole genome shotgun (WGS) entry which is preliminary data.</text>
</comment>
<dbReference type="InterPro" id="IPR041068">
    <property type="entry name" value="HTH_51"/>
</dbReference>
<proteinExistence type="predicted"/>
<dbReference type="Gene3D" id="3.40.50.720">
    <property type="entry name" value="NAD(P)-binding Rossmann-like Domain"/>
    <property type="match status" value="1"/>
</dbReference>
<dbReference type="SMART" id="SM00827">
    <property type="entry name" value="PKS_AT"/>
    <property type="match status" value="1"/>
</dbReference>
<feature type="active site" description="Proton acceptor; for dehydratase activity" evidence="12">
    <location>
        <position position="1325"/>
    </location>
</feature>
<dbReference type="PROSITE" id="PS52019">
    <property type="entry name" value="PKS_MFAS_DH"/>
    <property type="match status" value="1"/>
</dbReference>
<dbReference type="PROSITE" id="PS00463">
    <property type="entry name" value="ZN2_CY6_FUNGAL_1"/>
    <property type="match status" value="1"/>
</dbReference>
<evidence type="ECO:0000313" key="18">
    <source>
        <dbReference type="Proteomes" id="UP001610432"/>
    </source>
</evidence>
<dbReference type="CDD" id="cd02440">
    <property type="entry name" value="AdoMet_MTases"/>
    <property type="match status" value="1"/>
</dbReference>
<sequence>MAPYTVLLFGPQALSFNEKSFTEIRDAVLSDTHNQWVVDAVSQLPATWETFVGRFPQLKAVEGGQRLQDLIDWLSTGSITPAARALPNVLLSPLVVIAQLTQFTKYLRLIHPDASSSDDIYAKIEPATEAIGFCTGLLSAMTVATTTDKAQFEKSAATAIRLATLIGAFVDAQETTGQYKASKSLATVWNSPAAKEEMTRIMNDYPEAYESVLYDKNRATVTTAASSAGALQERLRAAGIIATEVNLVGRFHCQVYNDEIDQILSFCDSDPALQFPEASKLVTSVRANGAGHVTEGTLHHVALRNILVEQSQWYHAFAAVHDSRLTQKDATVVGFGPERCVPPSILRSVNDQVVYMINAEEVKSRLLNGVSRPQFPPKYPRGHSDNDIAVVGYALKVAGADDAEEFWQLLCEGKSQHEEIKPEKISFETHWRKVDPKRKWFGNFIRNPDAFDHRFFKKSPREVASQDPQQRLMMQVAYQAVEQSGYFHSPDPQVACYLGVCATDYENNIACHDPNAFCATGNLRSFIAGKISHYFGWTGPSMTIDSACSASAVSIHMACRAILGGEATAALAGGVNVMTNPLWFQNLAGASFLSPTGACKPFDAKADGYCRGEGVAAVFLKKMSQAVVDGDVILGCIPSTAVYQNENCTPIFVPNSPSLSTLFADVTRNGGLDPKQVSVVEAHGTGTPVGDPAEYESILRVFGGSIRERPMTIGSVKGLVGHTEGASGVIALIKILLMIQEGKLPPQASFQSLNPHIKASPADNMQITTALKNWDSDFRAALINNYGASGSNASMVVTQPMQHAGAGVSAIHAEGLKHPFWLTGLDERSIREYATRLRELVRSKRISAQNITLANVAFNQYRQSNRNLDKGLIFSASSLLDLEAKLNGFINKTDSTLAVASKKPARPVILCFGGQISTFIGLDRKVYDAVRVLRGHLDYCNSTLQTLGLGGFYPDIFEKNPVQDTVKLQTMLFAMQYSVAKTWIDCGITVAAVVGHSFGELTALCISSALSVQDALKAIAARAQLVRDQWGSDRGSMMAIEGDLDVVEKLLKQAGDSSPKERAATIACFNGPRSFTVAGSTKAIDAVVETAQGSEFSSMRTKRLNVTNAFHSTLVEPLVDDLKRLGETVSFNRPCIPIERATESATSESPSSTFFAEHMRSPVYFNHAVQRLAEKYPSAIFLEAGSSSTITVMASRALGAPSQSYFQAINILDGGKGVDGLVEMSVSLWNEGLKHTFWPHHASQTYEYGPILMPVYQFEKSKHWLDAKKPQKAVAEAPAPVVQQVAEQLPTELYTFVGYQDSKERTARFRVNTMIKQYEDYISGHFIAHTAPICPATLEMAIVVEALFSLQPGLRDGFLPRLVDVENQSPICVDPSRAVWLDVETKDTDKLSWSFKLNSTGTGPASTLHATGEVVFQLSSEPQYHSEFSRYERLVGHQRCLSVLNTPDADDIIQGRNIYKSFADVVDYGAPYRGLQKLVGKGNESAGRVTTKHGGERWLDTHLTDAFSQVGGIWVNCMTDRSPTDMYIAVGFEQWIRSPKIGEQYGKATSWDVFAYHHVESDKAYLTDIFVFDSETGVLAEVILGINYARVAKQAMSKMLARLTPGASEPSTAHVAPSKAAAVAQSAAPLSQPRKIEKPKAPKQPKVKNTPAKPNVAGPIREILAELAGLEPHEVTDSTGLADIGIDSLMGMELAKELEEKFKCSIPEDQLVEVTTVQSLIKCVESAVGPVDVSSSEEDATEEDSSSESGGEVSDSATSVSGDESPEVDLTEFLADFLGVAQEDIKEDTLLRDLGVDSLLSTELLADLASKFGTHLPEDSMLEELTVQALSEAVNGKPAKPKAASSGSGTHQSMHSSTPAAAAAPRTQEATMSTSGELNLSSQTVMDAFNEVKKLTDQYIADYGCADYMDTINPKQVQMCVALIVEAFEELGCPLRTAQAGQKLDRINHLPQHGRLAEYLYMVLERDGRLIDLDGDTIRRTAISAPSKSSDELLQGLMQKYPNHGYANKLTHFTGKRLADVLTGKSDGIKLIFGTEEGRDLVSGLYGDSMLNKLCYKMMEDFLRGLIAKLPKNQGPLKILEMGAGTGGTTKLLVPVLASLNVPIEYTYTDLSPSFTAAARKKFKQYPFMKFRVHDIEKAPADDLVGTQHIIIASNAVHATHSLTESTKNIKKALRPDGFLMMLEMTETLVWIDVIFGLLEGWWLFDDGRRHAISHQSRWEQALHSVGYGHVDWTDGNRPEVEIQRVIIAMASGSRYDRLSIPPQPAAVQLTDTAARQAVVDEYVRNHSQGFAAPVRASTSTSIPQDQTIFLTGATGSLGSHLVEHFASLPTVKSVICINRQTSSKEPEERQREALNSRGIQLSSEAWAKLRVFETDTAKPLLGLSRDVYDELASSVTHILHNAWPMSGKRPVKGFEQQFKAMRNLLDFARDIASRHASEFKVNFQFISSIATVGHYPLRTGKVDVPEERMTIDSVLPNGYGDAKYICERMLDETLHRFPQDFRTMAVRLGQVAGSKTSGYWNPQEHLSFLVKSSQTLRVLPDFDGLLSWTPVNDVAATLSDLLLADNTPYPIYHIDNPVRQPWREMIPVLGESLGVPRDRVIPFVDWVQRVRSFAGSEVDNPAIKLIEFLDGNFVRMSCGGLLLDTTKAREHSRTLAQEGPLNCVAVGFRDRDPTTPDGPVVMDTDSDTYPAPYGRACSNCSQSKCKCFYPKAGGRCQRCQRLNKECRQPAFHKRQATRKSSNSKAARLEEKLEDLVSLLRAGVQPIGAGHVSLSLGQLGQAQDITMSNAISPPESLDAALSNSTQSVYTLPTTQAAMTPDTNTSEAGGQPSISFSSPAEPTALQAEEYLTIFHAQLLPYFPCVYIPPGTTAQQLRRNRPFTWLCIMAVTCKSAGQRRALYDKIKEIVAQLLIHNSASADIDVLHGLLIYLGWSNQQVYNKANIHVFTQLATAAVYELGIHNPSAKPKMMALCVYTEEDEASASVAGQSMEERRAVLACFLITSIISTFVQKTDSLRWTIFMDECLRALEERQECLNDENLAQQVRLQLITDKLNQGPYHGGLAETPDPIRAPPAYYLRSMNAQLRGIQPRVAPHSQSHKILLLHHHYTSLTLNEAALTNAPVNSRNLNFQQLEHLYGCLEASKAWFELFLTIPPAEYIGFPFSIFAQMVHNLVILYQLSTFEDPSWDITTVRQTTDVISILGTVIQNMSQVAILAGLDGEPDSDVFSRVAKMYRSIQMGWEAKLGPELLALPGTHSSQGFPEPLDTMPANFPLMSDNDWLSDMLNSVTNNLRY</sequence>
<feature type="compositionally biased region" description="Low complexity" evidence="13">
    <location>
        <begin position="1747"/>
        <end position="1757"/>
    </location>
</feature>
<dbReference type="Gene3D" id="3.40.366.10">
    <property type="entry name" value="Malonyl-Coenzyme A Acyl Carrier Protein, domain 2"/>
    <property type="match status" value="2"/>
</dbReference>
<dbReference type="InterPro" id="IPR014031">
    <property type="entry name" value="Ketoacyl_synth_C"/>
</dbReference>
<dbReference type="Pfam" id="PF00698">
    <property type="entry name" value="Acyl_transf_1"/>
    <property type="match status" value="1"/>
</dbReference>
<dbReference type="SUPFAM" id="SSF52151">
    <property type="entry name" value="FabD/lysophospholipase-like"/>
    <property type="match status" value="1"/>
</dbReference>
<dbReference type="Gene3D" id="3.30.70.3290">
    <property type="match status" value="1"/>
</dbReference>
<dbReference type="InterPro" id="IPR020841">
    <property type="entry name" value="PKS_Beta-ketoAc_synthase_dom"/>
</dbReference>
<keyword evidence="10" id="KW-0511">Multifunctional enzyme</keyword>
<keyword evidence="4" id="KW-0808">Transferase</keyword>
<evidence type="ECO:0000256" key="8">
    <source>
        <dbReference type="ARBA" id="ARBA00023163"/>
    </source>
</evidence>
<evidence type="ECO:0000256" key="11">
    <source>
        <dbReference type="ARBA" id="ARBA00023315"/>
    </source>
</evidence>
<feature type="compositionally biased region" description="Polar residues" evidence="13">
    <location>
        <begin position="1845"/>
        <end position="1858"/>
    </location>
</feature>
<dbReference type="Pfam" id="PF02801">
    <property type="entry name" value="Ketoacyl-synt_C"/>
    <property type="match status" value="1"/>
</dbReference>
<dbReference type="InterPro" id="IPR014043">
    <property type="entry name" value="Acyl_transferase_dom"/>
</dbReference>
<dbReference type="Pfam" id="PF18558">
    <property type="entry name" value="HTH_51"/>
    <property type="match status" value="1"/>
</dbReference>
<dbReference type="InterPro" id="IPR042104">
    <property type="entry name" value="PKS_dehydratase_sf"/>
</dbReference>
<feature type="region of interest" description="Disordered" evidence="13">
    <location>
        <begin position="2816"/>
        <end position="2838"/>
    </location>
</feature>
<dbReference type="SMART" id="SM00823">
    <property type="entry name" value="PKS_PP"/>
    <property type="match status" value="2"/>
</dbReference>
<dbReference type="InterPro" id="IPR049900">
    <property type="entry name" value="PKS_mFAS_DH"/>
</dbReference>
<feature type="compositionally biased region" description="Polar residues" evidence="13">
    <location>
        <begin position="1868"/>
        <end position="1877"/>
    </location>
</feature>
<evidence type="ECO:0000256" key="5">
    <source>
        <dbReference type="ARBA" id="ARBA00022857"/>
    </source>
</evidence>
<dbReference type="Gene3D" id="3.10.129.110">
    <property type="entry name" value="Polyketide synthase dehydratase"/>
    <property type="match status" value="1"/>
</dbReference>
<keyword evidence="8" id="KW-0804">Transcription</keyword>
<dbReference type="Pfam" id="PF16073">
    <property type="entry name" value="SAT"/>
    <property type="match status" value="1"/>
</dbReference>
<dbReference type="InterPro" id="IPR013217">
    <property type="entry name" value="Methyltransf_12"/>
</dbReference>
<evidence type="ECO:0000256" key="4">
    <source>
        <dbReference type="ARBA" id="ARBA00022679"/>
    </source>
</evidence>
<gene>
    <name evidence="17" type="ORF">BJX67DRAFT_377837</name>
</gene>
<feature type="domain" description="Carrier" evidence="14">
    <location>
        <begin position="1764"/>
        <end position="1838"/>
    </location>
</feature>
<dbReference type="Pfam" id="PF00109">
    <property type="entry name" value="ketoacyl-synt"/>
    <property type="match status" value="1"/>
</dbReference>
<dbReference type="Proteomes" id="UP001610432">
    <property type="component" value="Unassembled WGS sequence"/>
</dbReference>
<dbReference type="SUPFAM" id="SSF47336">
    <property type="entry name" value="ACP-like"/>
    <property type="match status" value="2"/>
</dbReference>
<dbReference type="InterPro" id="IPR018201">
    <property type="entry name" value="Ketoacyl_synth_AS"/>
</dbReference>
<dbReference type="InterPro" id="IPR036736">
    <property type="entry name" value="ACP-like_sf"/>
</dbReference>
<dbReference type="InterPro" id="IPR032088">
    <property type="entry name" value="SAT"/>
</dbReference>
<keyword evidence="11" id="KW-0012">Acyltransferase</keyword>
<feature type="region of interest" description="Disordered" evidence="13">
    <location>
        <begin position="1834"/>
        <end position="1877"/>
    </location>
</feature>
<dbReference type="EMBL" id="JBFXLQ010000004">
    <property type="protein sequence ID" value="KAL2871237.1"/>
    <property type="molecule type" value="Genomic_DNA"/>
</dbReference>
<dbReference type="PROSITE" id="PS00012">
    <property type="entry name" value="PHOSPHOPANTETHEINE"/>
    <property type="match status" value="2"/>
</dbReference>
<evidence type="ECO:0000256" key="10">
    <source>
        <dbReference type="ARBA" id="ARBA00023268"/>
    </source>
</evidence>
<organism evidence="17 18">
    <name type="scientific">Aspergillus lucknowensis</name>
    <dbReference type="NCBI Taxonomy" id="176173"/>
    <lineage>
        <taxon>Eukaryota</taxon>
        <taxon>Fungi</taxon>
        <taxon>Dikarya</taxon>
        <taxon>Ascomycota</taxon>
        <taxon>Pezizomycotina</taxon>
        <taxon>Eurotiomycetes</taxon>
        <taxon>Eurotiomycetidae</taxon>
        <taxon>Eurotiales</taxon>
        <taxon>Aspergillaceae</taxon>
        <taxon>Aspergillus</taxon>
        <taxon>Aspergillus subgen. Nidulantes</taxon>
    </lineage>
</organism>
<dbReference type="InterPro" id="IPR001227">
    <property type="entry name" value="Ac_transferase_dom_sf"/>
</dbReference>
<feature type="domain" description="Ketosynthase family 3 (KS3)" evidence="15">
    <location>
        <begin position="385"/>
        <end position="799"/>
    </location>
</feature>
<dbReference type="Pfam" id="PF07993">
    <property type="entry name" value="NAD_binding_4"/>
    <property type="match status" value="1"/>
</dbReference>
<dbReference type="SUPFAM" id="SSF53335">
    <property type="entry name" value="S-adenosyl-L-methionine-dependent methyltransferases"/>
    <property type="match status" value="1"/>
</dbReference>
<dbReference type="SUPFAM" id="SSF51735">
    <property type="entry name" value="NAD(P)-binding Rossmann-fold domains"/>
    <property type="match status" value="1"/>
</dbReference>
<dbReference type="InterPro" id="IPR016035">
    <property type="entry name" value="Acyl_Trfase/lysoPLipase"/>
</dbReference>
<feature type="compositionally biased region" description="Acidic residues" evidence="13">
    <location>
        <begin position="1735"/>
        <end position="1746"/>
    </location>
</feature>
<dbReference type="SMART" id="SM01294">
    <property type="entry name" value="PKS_PP_betabranch"/>
    <property type="match status" value="1"/>
</dbReference>
<evidence type="ECO:0000256" key="3">
    <source>
        <dbReference type="ARBA" id="ARBA00022553"/>
    </source>
</evidence>
<dbReference type="PROSITE" id="PS52004">
    <property type="entry name" value="KS3_2"/>
    <property type="match status" value="1"/>
</dbReference>
<feature type="domain" description="Carrier" evidence="14">
    <location>
        <begin position="1654"/>
        <end position="1728"/>
    </location>
</feature>
<dbReference type="Gene3D" id="3.40.47.10">
    <property type="match status" value="1"/>
</dbReference>
<dbReference type="SUPFAM" id="SSF55048">
    <property type="entry name" value="Probable ACP-binding domain of malonyl-CoA ACP transacylase"/>
    <property type="match status" value="1"/>
</dbReference>
<keyword evidence="18" id="KW-1185">Reference proteome</keyword>
<dbReference type="InterPro" id="IPR009081">
    <property type="entry name" value="PP-bd_ACP"/>
</dbReference>
<evidence type="ECO:0000256" key="9">
    <source>
        <dbReference type="ARBA" id="ARBA00023242"/>
    </source>
</evidence>
<evidence type="ECO:0000256" key="1">
    <source>
        <dbReference type="ARBA" id="ARBA00005179"/>
    </source>
</evidence>
<dbReference type="InterPro" id="IPR013120">
    <property type="entry name" value="FAR_NAD-bd"/>
</dbReference>
<evidence type="ECO:0000259" key="14">
    <source>
        <dbReference type="PROSITE" id="PS50075"/>
    </source>
</evidence>
<dbReference type="CDD" id="cd00833">
    <property type="entry name" value="PKS"/>
    <property type="match status" value="1"/>
</dbReference>
<feature type="region of interest" description="N-terminal hotdog fold" evidence="12">
    <location>
        <begin position="1291"/>
        <end position="1421"/>
    </location>
</feature>
<keyword evidence="7" id="KW-0238">DNA-binding</keyword>
<feature type="region of interest" description="C-terminal hotdog fold" evidence="12">
    <location>
        <begin position="1449"/>
        <end position="1597"/>
    </location>
</feature>
<dbReference type="InterPro" id="IPR006162">
    <property type="entry name" value="Ppantetheine_attach_site"/>
</dbReference>
<keyword evidence="3" id="KW-0597">Phosphoprotein</keyword>
<feature type="active site" description="Proton donor; for dehydratase activity" evidence="12">
    <location>
        <position position="1505"/>
    </location>
</feature>
<dbReference type="InterPro" id="IPR016036">
    <property type="entry name" value="Malonyl_transacylase_ACP-bd"/>
</dbReference>
<dbReference type="GeneID" id="98147286"/>
<feature type="domain" description="PKS/mFAS DH" evidence="16">
    <location>
        <begin position="1291"/>
        <end position="1597"/>
    </location>
</feature>
<dbReference type="PANTHER" id="PTHR45681">
    <property type="entry name" value="POLYKETIDE SYNTHASE 44-RELATED"/>
    <property type="match status" value="1"/>
</dbReference>
<dbReference type="Gene3D" id="3.40.50.150">
    <property type="entry name" value="Vaccinia Virus protein VP39"/>
    <property type="match status" value="1"/>
</dbReference>
<keyword evidence="5" id="KW-0521">NADP</keyword>
<dbReference type="RefSeq" id="XP_070890216.1">
    <property type="nucleotide sequence ID" value="XM_071032214.1"/>
</dbReference>
<evidence type="ECO:0000256" key="7">
    <source>
        <dbReference type="ARBA" id="ARBA00023125"/>
    </source>
</evidence>
<dbReference type="SUPFAM" id="SSF53901">
    <property type="entry name" value="Thiolase-like"/>
    <property type="match status" value="1"/>
</dbReference>